<dbReference type="Proteomes" id="UP000828390">
    <property type="component" value="Unassembled WGS sequence"/>
</dbReference>
<evidence type="ECO:0000313" key="3">
    <source>
        <dbReference type="Proteomes" id="UP000828390"/>
    </source>
</evidence>
<sequence>MGMCSMRLPVRLSICRVVRFSRPSIFTMQLNERSSSFNFSSLSSFSIFSMMLLLSISTCRRFNRSRFSMY</sequence>
<dbReference type="AlphaFoldDB" id="A0A9D4EEC1"/>
<accession>A0A9D4EEC1</accession>
<comment type="caution">
    <text evidence="2">The sequence shown here is derived from an EMBL/GenBank/DDBJ whole genome shotgun (WGS) entry which is preliminary data.</text>
</comment>
<protein>
    <submittedName>
        <fullName evidence="2">Uncharacterized protein</fullName>
    </submittedName>
</protein>
<dbReference type="EMBL" id="JAIWYP010000009">
    <property type="protein sequence ID" value="KAH3778148.1"/>
    <property type="molecule type" value="Genomic_DNA"/>
</dbReference>
<keyword evidence="1" id="KW-0812">Transmembrane</keyword>
<feature type="transmembrane region" description="Helical" evidence="1">
    <location>
        <begin position="37"/>
        <end position="56"/>
    </location>
</feature>
<keyword evidence="3" id="KW-1185">Reference proteome</keyword>
<gene>
    <name evidence="2" type="ORF">DPMN_179601</name>
</gene>
<reference evidence="2" key="1">
    <citation type="journal article" date="2019" name="bioRxiv">
        <title>The Genome of the Zebra Mussel, Dreissena polymorpha: A Resource for Invasive Species Research.</title>
        <authorList>
            <person name="McCartney M.A."/>
            <person name="Auch B."/>
            <person name="Kono T."/>
            <person name="Mallez S."/>
            <person name="Zhang Y."/>
            <person name="Obille A."/>
            <person name="Becker A."/>
            <person name="Abrahante J.E."/>
            <person name="Garbe J."/>
            <person name="Badalamenti J.P."/>
            <person name="Herman A."/>
            <person name="Mangelson H."/>
            <person name="Liachko I."/>
            <person name="Sullivan S."/>
            <person name="Sone E.D."/>
            <person name="Koren S."/>
            <person name="Silverstein K.A.T."/>
            <person name="Beckman K.B."/>
            <person name="Gohl D.M."/>
        </authorList>
    </citation>
    <scope>NUCLEOTIDE SEQUENCE</scope>
    <source>
        <strain evidence="2">Duluth1</strain>
        <tissue evidence="2">Whole animal</tissue>
    </source>
</reference>
<name>A0A9D4EEC1_DREPO</name>
<evidence type="ECO:0000256" key="1">
    <source>
        <dbReference type="SAM" id="Phobius"/>
    </source>
</evidence>
<reference evidence="2" key="2">
    <citation type="submission" date="2020-11" db="EMBL/GenBank/DDBJ databases">
        <authorList>
            <person name="McCartney M.A."/>
            <person name="Auch B."/>
            <person name="Kono T."/>
            <person name="Mallez S."/>
            <person name="Becker A."/>
            <person name="Gohl D.M."/>
            <person name="Silverstein K.A.T."/>
            <person name="Koren S."/>
            <person name="Bechman K.B."/>
            <person name="Herman A."/>
            <person name="Abrahante J.E."/>
            <person name="Garbe J."/>
        </authorList>
    </citation>
    <scope>NUCLEOTIDE SEQUENCE</scope>
    <source>
        <strain evidence="2">Duluth1</strain>
        <tissue evidence="2">Whole animal</tissue>
    </source>
</reference>
<evidence type="ECO:0000313" key="2">
    <source>
        <dbReference type="EMBL" id="KAH3778148.1"/>
    </source>
</evidence>
<proteinExistence type="predicted"/>
<keyword evidence="1" id="KW-0472">Membrane</keyword>
<keyword evidence="1" id="KW-1133">Transmembrane helix</keyword>
<organism evidence="2 3">
    <name type="scientific">Dreissena polymorpha</name>
    <name type="common">Zebra mussel</name>
    <name type="synonym">Mytilus polymorpha</name>
    <dbReference type="NCBI Taxonomy" id="45954"/>
    <lineage>
        <taxon>Eukaryota</taxon>
        <taxon>Metazoa</taxon>
        <taxon>Spiralia</taxon>
        <taxon>Lophotrochozoa</taxon>
        <taxon>Mollusca</taxon>
        <taxon>Bivalvia</taxon>
        <taxon>Autobranchia</taxon>
        <taxon>Heteroconchia</taxon>
        <taxon>Euheterodonta</taxon>
        <taxon>Imparidentia</taxon>
        <taxon>Neoheterodontei</taxon>
        <taxon>Myida</taxon>
        <taxon>Dreissenoidea</taxon>
        <taxon>Dreissenidae</taxon>
        <taxon>Dreissena</taxon>
    </lineage>
</organism>